<keyword evidence="6" id="KW-1185">Reference proteome</keyword>
<reference evidence="5 6" key="1">
    <citation type="journal article" date="2023" name="G3 (Bethesda)">
        <title>A chromosome-length genome assembly and annotation of blackberry (Rubus argutus, cv. 'Hillquist').</title>
        <authorList>
            <person name="Bruna T."/>
            <person name="Aryal R."/>
            <person name="Dudchenko O."/>
            <person name="Sargent D.J."/>
            <person name="Mead D."/>
            <person name="Buti M."/>
            <person name="Cavallini A."/>
            <person name="Hytonen T."/>
            <person name="Andres J."/>
            <person name="Pham M."/>
            <person name="Weisz D."/>
            <person name="Mascagni F."/>
            <person name="Usai G."/>
            <person name="Natali L."/>
            <person name="Bassil N."/>
            <person name="Fernandez G.E."/>
            <person name="Lomsadze A."/>
            <person name="Armour M."/>
            <person name="Olukolu B."/>
            <person name="Poorten T."/>
            <person name="Britton C."/>
            <person name="Davik J."/>
            <person name="Ashrafi H."/>
            <person name="Aiden E.L."/>
            <person name="Borodovsky M."/>
            <person name="Worthington M."/>
        </authorList>
    </citation>
    <scope>NUCLEOTIDE SEQUENCE [LARGE SCALE GENOMIC DNA]</scope>
    <source>
        <strain evidence="5">PI 553951</strain>
    </source>
</reference>
<feature type="transmembrane region" description="Helical" evidence="4">
    <location>
        <begin position="12"/>
        <end position="35"/>
    </location>
</feature>
<feature type="transmembrane region" description="Helical" evidence="4">
    <location>
        <begin position="80"/>
        <end position="100"/>
    </location>
</feature>
<feature type="transmembrane region" description="Helical" evidence="4">
    <location>
        <begin position="329"/>
        <end position="348"/>
    </location>
</feature>
<keyword evidence="3 4" id="KW-0472">Membrane</keyword>
<sequence length="386" mass="42703">MVMGMIISGVMLLEMLPFSVMVVMEGCTIALTIWAKTAMTDYDMSPFVFVVYTQALSSILLLLYSFIFHCRSRSTTQQSLFSFGLFVRCFLLGLTGITVSQNLAFLGLSYSSPILVCAMGLMLPTFSFLLSIILRRTKTDWRSSSFQAKVTGTIISIIGAVVVELYKGPYIRTSSVSSTSSSYLVLFEKAVQYFVFSSSATEHWVLGGILLAGASISVSVWNIIQMGTMKLYPEVVVMEVVSFYSLLGTIQCVILSLFIERNNPSSWALKLNMDLLLIVLTACFGGLVRTRVHSWCINMKGTHYVPMFKPFGIVFATIFGVSLSANNLHYGSVLGAVVTGIGYFTIMWGQIREDEDEQCVNETDQSILESTTSETKVPLLQEEIDV</sequence>
<dbReference type="PANTHER" id="PTHR31218">
    <property type="entry name" value="WAT1-RELATED PROTEIN"/>
    <property type="match status" value="1"/>
</dbReference>
<dbReference type="Proteomes" id="UP001457282">
    <property type="component" value="Unassembled WGS sequence"/>
</dbReference>
<evidence type="ECO:0000256" key="1">
    <source>
        <dbReference type="ARBA" id="ARBA00022692"/>
    </source>
</evidence>
<evidence type="ECO:0000313" key="5">
    <source>
        <dbReference type="EMBL" id="KAK9935537.1"/>
    </source>
</evidence>
<evidence type="ECO:0000256" key="4">
    <source>
        <dbReference type="SAM" id="Phobius"/>
    </source>
</evidence>
<dbReference type="GO" id="GO:0016020">
    <property type="term" value="C:membrane"/>
    <property type="evidence" value="ECO:0007669"/>
    <property type="project" value="InterPro"/>
</dbReference>
<organism evidence="5 6">
    <name type="scientific">Rubus argutus</name>
    <name type="common">Southern blackberry</name>
    <dbReference type="NCBI Taxonomy" id="59490"/>
    <lineage>
        <taxon>Eukaryota</taxon>
        <taxon>Viridiplantae</taxon>
        <taxon>Streptophyta</taxon>
        <taxon>Embryophyta</taxon>
        <taxon>Tracheophyta</taxon>
        <taxon>Spermatophyta</taxon>
        <taxon>Magnoliopsida</taxon>
        <taxon>eudicotyledons</taxon>
        <taxon>Gunneridae</taxon>
        <taxon>Pentapetalae</taxon>
        <taxon>rosids</taxon>
        <taxon>fabids</taxon>
        <taxon>Rosales</taxon>
        <taxon>Rosaceae</taxon>
        <taxon>Rosoideae</taxon>
        <taxon>Rosoideae incertae sedis</taxon>
        <taxon>Rubus</taxon>
    </lineage>
</organism>
<feature type="transmembrane region" description="Helical" evidence="4">
    <location>
        <begin position="236"/>
        <end position="259"/>
    </location>
</feature>
<dbReference type="InterPro" id="IPR030184">
    <property type="entry name" value="WAT1-related"/>
</dbReference>
<keyword evidence="2 4" id="KW-1133">Transmembrane helix</keyword>
<name>A0AAW1XIJ1_RUBAR</name>
<accession>A0AAW1XIJ1</accession>
<evidence type="ECO:0000256" key="2">
    <source>
        <dbReference type="ARBA" id="ARBA00022989"/>
    </source>
</evidence>
<dbReference type="AlphaFoldDB" id="A0AAW1XIJ1"/>
<feature type="transmembrane region" description="Helical" evidence="4">
    <location>
        <begin position="204"/>
        <end position="224"/>
    </location>
</feature>
<dbReference type="GO" id="GO:0022857">
    <property type="term" value="F:transmembrane transporter activity"/>
    <property type="evidence" value="ECO:0007669"/>
    <property type="project" value="InterPro"/>
</dbReference>
<feature type="transmembrane region" description="Helical" evidence="4">
    <location>
        <begin position="112"/>
        <end position="134"/>
    </location>
</feature>
<gene>
    <name evidence="5" type="ORF">M0R45_022637</name>
</gene>
<evidence type="ECO:0008006" key="7">
    <source>
        <dbReference type="Google" id="ProtNLM"/>
    </source>
</evidence>
<feature type="transmembrane region" description="Helical" evidence="4">
    <location>
        <begin position="304"/>
        <end position="323"/>
    </location>
</feature>
<feature type="transmembrane region" description="Helical" evidence="4">
    <location>
        <begin position="47"/>
        <end position="68"/>
    </location>
</feature>
<evidence type="ECO:0000256" key="3">
    <source>
        <dbReference type="ARBA" id="ARBA00023136"/>
    </source>
</evidence>
<comment type="caution">
    <text evidence="5">The sequence shown here is derived from an EMBL/GenBank/DDBJ whole genome shotgun (WGS) entry which is preliminary data.</text>
</comment>
<dbReference type="EMBL" id="JBEDUW010000004">
    <property type="protein sequence ID" value="KAK9935537.1"/>
    <property type="molecule type" value="Genomic_DNA"/>
</dbReference>
<keyword evidence="1 4" id="KW-0812">Transmembrane</keyword>
<protein>
    <recommendedName>
        <fullName evidence="7">WAT1-related protein</fullName>
    </recommendedName>
</protein>
<feature type="transmembrane region" description="Helical" evidence="4">
    <location>
        <begin position="271"/>
        <end position="292"/>
    </location>
</feature>
<proteinExistence type="predicted"/>
<evidence type="ECO:0000313" key="6">
    <source>
        <dbReference type="Proteomes" id="UP001457282"/>
    </source>
</evidence>